<dbReference type="EMBL" id="FOTB01000005">
    <property type="protein sequence ID" value="SFK89211.1"/>
    <property type="molecule type" value="Genomic_DNA"/>
</dbReference>
<protein>
    <submittedName>
        <fullName evidence="1">Uncharacterized protein</fullName>
    </submittedName>
</protein>
<proteinExistence type="predicted"/>
<evidence type="ECO:0000313" key="2">
    <source>
        <dbReference type="Proteomes" id="UP000183090"/>
    </source>
</evidence>
<name>A0AA94HHA0_9STAP</name>
<dbReference type="AlphaFoldDB" id="A0AA94HHA0"/>
<comment type="caution">
    <text evidence="1">The sequence shown here is derived from an EMBL/GenBank/DDBJ whole genome shotgun (WGS) entry which is preliminary data.</text>
</comment>
<evidence type="ECO:0000313" key="1">
    <source>
        <dbReference type="EMBL" id="SFK89211.1"/>
    </source>
</evidence>
<gene>
    <name evidence="1" type="ORF">SAMN05216235_2319</name>
</gene>
<reference evidence="1 2" key="1">
    <citation type="submission" date="2016-10" db="EMBL/GenBank/DDBJ databases">
        <authorList>
            <person name="Varghese N."/>
            <person name="Submissions S."/>
        </authorList>
    </citation>
    <scope>NUCLEOTIDE SEQUENCE [LARGE SCALE GENOMIC DNA]</scope>
    <source>
        <strain evidence="1 2">CGMCC 1.6501</strain>
    </source>
</reference>
<sequence>MIGITAIGIVYSQSMSTVLIRTYEPPTQIKPRMSEFLFIYGILFPFEKTSFHLFISFKSLQTPASDFNAYTHDDSLLKLLFI</sequence>
<organism evidence="1 2">
    <name type="scientific">Salinicoccus halodurans</name>
    <dbReference type="NCBI Taxonomy" id="407035"/>
    <lineage>
        <taxon>Bacteria</taxon>
        <taxon>Bacillati</taxon>
        <taxon>Bacillota</taxon>
        <taxon>Bacilli</taxon>
        <taxon>Bacillales</taxon>
        <taxon>Staphylococcaceae</taxon>
        <taxon>Salinicoccus</taxon>
    </lineage>
</organism>
<dbReference type="Proteomes" id="UP000183090">
    <property type="component" value="Unassembled WGS sequence"/>
</dbReference>
<accession>A0AA94HHA0</accession>